<dbReference type="EMBL" id="JH767193">
    <property type="protein sequence ID" value="EQC28543.1"/>
    <property type="molecule type" value="Genomic_DNA"/>
</dbReference>
<name>T0R8W6_SAPDV</name>
<keyword evidence="1" id="KW-0812">Transmembrane</keyword>
<accession>T0R8W6</accession>
<evidence type="ECO:0000256" key="2">
    <source>
        <dbReference type="SAM" id="SignalP"/>
    </source>
</evidence>
<evidence type="ECO:0000256" key="1">
    <source>
        <dbReference type="SAM" id="Phobius"/>
    </source>
</evidence>
<sequence>MKYRYYRTTVLTLLLLLPTATPVATPGCIACAATGNCTLAYQNRSGIACDPLASGEACCCPRSQICASTRDHCHCRRKEPKQPSPSAYLIEMWVGIIAAVLITACLLPRLLIKCITWHQAAQARRCRTAELQTPGVAMTNGIAVRADNDRAYASLPVATKCATQP</sequence>
<dbReference type="VEuPathDB" id="FungiDB:SDRG_13621"/>
<keyword evidence="1" id="KW-1133">Transmembrane helix</keyword>
<feature type="chain" id="PRO_5004583823" evidence="2">
    <location>
        <begin position="23"/>
        <end position="165"/>
    </location>
</feature>
<keyword evidence="1" id="KW-0472">Membrane</keyword>
<dbReference type="RefSeq" id="XP_008617940.1">
    <property type="nucleotide sequence ID" value="XM_008619718.1"/>
</dbReference>
<proteinExistence type="predicted"/>
<evidence type="ECO:0000313" key="3">
    <source>
        <dbReference type="EMBL" id="EQC28543.1"/>
    </source>
</evidence>
<keyword evidence="4" id="KW-1185">Reference proteome</keyword>
<keyword evidence="2" id="KW-0732">Signal</keyword>
<reference evidence="3 4" key="1">
    <citation type="submission" date="2012-04" db="EMBL/GenBank/DDBJ databases">
        <title>The Genome Sequence of Saprolegnia declina VS20.</title>
        <authorList>
            <consortium name="The Broad Institute Genome Sequencing Platform"/>
            <person name="Russ C."/>
            <person name="Nusbaum C."/>
            <person name="Tyler B."/>
            <person name="van West P."/>
            <person name="Dieguez-Uribeondo J."/>
            <person name="de Bruijn I."/>
            <person name="Tripathy S."/>
            <person name="Jiang R."/>
            <person name="Young S.K."/>
            <person name="Zeng Q."/>
            <person name="Gargeya S."/>
            <person name="Fitzgerald M."/>
            <person name="Haas B."/>
            <person name="Abouelleil A."/>
            <person name="Alvarado L."/>
            <person name="Arachchi H.M."/>
            <person name="Berlin A."/>
            <person name="Chapman S.B."/>
            <person name="Goldberg J."/>
            <person name="Griggs A."/>
            <person name="Gujja S."/>
            <person name="Hansen M."/>
            <person name="Howarth C."/>
            <person name="Imamovic A."/>
            <person name="Larimer J."/>
            <person name="McCowen C."/>
            <person name="Montmayeur A."/>
            <person name="Murphy C."/>
            <person name="Neiman D."/>
            <person name="Pearson M."/>
            <person name="Priest M."/>
            <person name="Roberts A."/>
            <person name="Saif S."/>
            <person name="Shea T."/>
            <person name="Sisk P."/>
            <person name="Sykes S."/>
            <person name="Wortman J."/>
            <person name="Nusbaum C."/>
            <person name="Birren B."/>
        </authorList>
    </citation>
    <scope>NUCLEOTIDE SEQUENCE [LARGE SCALE GENOMIC DNA]</scope>
    <source>
        <strain evidence="3 4">VS20</strain>
    </source>
</reference>
<organism evidence="3 4">
    <name type="scientific">Saprolegnia diclina (strain VS20)</name>
    <dbReference type="NCBI Taxonomy" id="1156394"/>
    <lineage>
        <taxon>Eukaryota</taxon>
        <taxon>Sar</taxon>
        <taxon>Stramenopiles</taxon>
        <taxon>Oomycota</taxon>
        <taxon>Saprolegniomycetes</taxon>
        <taxon>Saprolegniales</taxon>
        <taxon>Saprolegniaceae</taxon>
        <taxon>Saprolegnia</taxon>
    </lineage>
</organism>
<feature type="transmembrane region" description="Helical" evidence="1">
    <location>
        <begin position="87"/>
        <end position="107"/>
    </location>
</feature>
<feature type="signal peptide" evidence="2">
    <location>
        <begin position="1"/>
        <end position="22"/>
    </location>
</feature>
<evidence type="ECO:0000313" key="4">
    <source>
        <dbReference type="Proteomes" id="UP000030762"/>
    </source>
</evidence>
<dbReference type="AlphaFoldDB" id="T0R8W6"/>
<gene>
    <name evidence="3" type="ORF">SDRG_13621</name>
</gene>
<dbReference type="InParanoid" id="T0R8W6"/>
<protein>
    <submittedName>
        <fullName evidence="3">Uncharacterized protein</fullName>
    </submittedName>
</protein>
<dbReference type="Proteomes" id="UP000030762">
    <property type="component" value="Unassembled WGS sequence"/>
</dbReference>
<dbReference type="GeneID" id="19954348"/>